<keyword evidence="2" id="KW-1185">Reference proteome</keyword>
<organism evidence="1 2">
    <name type="scientific">Xenotaenia resolanae</name>
    <dbReference type="NCBI Taxonomy" id="208358"/>
    <lineage>
        <taxon>Eukaryota</taxon>
        <taxon>Metazoa</taxon>
        <taxon>Chordata</taxon>
        <taxon>Craniata</taxon>
        <taxon>Vertebrata</taxon>
        <taxon>Euteleostomi</taxon>
        <taxon>Actinopterygii</taxon>
        <taxon>Neopterygii</taxon>
        <taxon>Teleostei</taxon>
        <taxon>Neoteleostei</taxon>
        <taxon>Acanthomorphata</taxon>
        <taxon>Ovalentaria</taxon>
        <taxon>Atherinomorphae</taxon>
        <taxon>Cyprinodontiformes</taxon>
        <taxon>Goodeidae</taxon>
        <taxon>Xenotaenia</taxon>
    </lineage>
</organism>
<evidence type="ECO:0008006" key="3">
    <source>
        <dbReference type="Google" id="ProtNLM"/>
    </source>
</evidence>
<proteinExistence type="predicted"/>
<protein>
    <recommendedName>
        <fullName evidence="3">Ribosomal protein L20</fullName>
    </recommendedName>
</protein>
<accession>A0ABV0VY63</accession>
<evidence type="ECO:0000313" key="1">
    <source>
        <dbReference type="EMBL" id="MEQ2262155.1"/>
    </source>
</evidence>
<name>A0ABV0VY63_9TELE</name>
<evidence type="ECO:0000313" key="2">
    <source>
        <dbReference type="Proteomes" id="UP001444071"/>
    </source>
</evidence>
<comment type="caution">
    <text evidence="1">The sequence shown here is derived from an EMBL/GenBank/DDBJ whole genome shotgun (WGS) entry which is preliminary data.</text>
</comment>
<sequence>MSAAYFTTGLGRAKKNRKPLLSRSLKKTLHSLLHTLIKRKKKQIVGDWRVEWGYFYSQRSSMAQTIRPIFEINYIYFRHFLCRWFQLIFVENAWNFLSTPTSRNSFVLLYATDV</sequence>
<dbReference type="Proteomes" id="UP001444071">
    <property type="component" value="Unassembled WGS sequence"/>
</dbReference>
<dbReference type="EMBL" id="JAHRIM010020108">
    <property type="protein sequence ID" value="MEQ2262155.1"/>
    <property type="molecule type" value="Genomic_DNA"/>
</dbReference>
<reference evidence="1 2" key="1">
    <citation type="submission" date="2021-06" db="EMBL/GenBank/DDBJ databases">
        <authorList>
            <person name="Palmer J.M."/>
        </authorList>
    </citation>
    <scope>NUCLEOTIDE SEQUENCE [LARGE SCALE GENOMIC DNA]</scope>
    <source>
        <strain evidence="1 2">XR_2019</strain>
        <tissue evidence="1">Muscle</tissue>
    </source>
</reference>
<gene>
    <name evidence="1" type="ORF">XENORESO_021236</name>
</gene>